<reference evidence="1" key="1">
    <citation type="journal article" date="2015" name="Nature">
        <title>Complex archaea that bridge the gap between prokaryotes and eukaryotes.</title>
        <authorList>
            <person name="Spang A."/>
            <person name="Saw J.H."/>
            <person name="Jorgensen S.L."/>
            <person name="Zaremba-Niedzwiedzka K."/>
            <person name="Martijn J."/>
            <person name="Lind A.E."/>
            <person name="van Eijk R."/>
            <person name="Schleper C."/>
            <person name="Guy L."/>
            <person name="Ettema T.J."/>
        </authorList>
    </citation>
    <scope>NUCLEOTIDE SEQUENCE</scope>
</reference>
<sequence>MGEDPNDILTIEKLEGRRKCPSCGEENTNMIHESTDKTNIILDYPRVYGRKFRCGRCGIEWREK</sequence>
<protein>
    <recommendedName>
        <fullName evidence="2">Transposase IS204/IS1001/IS1096/IS1165 zinc-finger domain-containing protein</fullName>
    </recommendedName>
</protein>
<evidence type="ECO:0008006" key="2">
    <source>
        <dbReference type="Google" id="ProtNLM"/>
    </source>
</evidence>
<gene>
    <name evidence="1" type="ORF">LCGC14_1050660</name>
</gene>
<name>A0A0F9MTE2_9ZZZZ</name>
<accession>A0A0F9MTE2</accession>
<dbReference type="EMBL" id="LAZR01004390">
    <property type="protein sequence ID" value="KKN09039.1"/>
    <property type="molecule type" value="Genomic_DNA"/>
</dbReference>
<dbReference type="AlphaFoldDB" id="A0A0F9MTE2"/>
<comment type="caution">
    <text evidence="1">The sequence shown here is derived from an EMBL/GenBank/DDBJ whole genome shotgun (WGS) entry which is preliminary data.</text>
</comment>
<organism evidence="1">
    <name type="scientific">marine sediment metagenome</name>
    <dbReference type="NCBI Taxonomy" id="412755"/>
    <lineage>
        <taxon>unclassified sequences</taxon>
        <taxon>metagenomes</taxon>
        <taxon>ecological metagenomes</taxon>
    </lineage>
</organism>
<proteinExistence type="predicted"/>
<evidence type="ECO:0000313" key="1">
    <source>
        <dbReference type="EMBL" id="KKN09039.1"/>
    </source>
</evidence>